<name>A0ABV8MTC7_9NEIS</name>
<dbReference type="RefSeq" id="WP_378166201.1">
    <property type="nucleotide sequence ID" value="NZ_JBHSBU010000001.1"/>
</dbReference>
<dbReference type="SFLD" id="SFLDS00019">
    <property type="entry name" value="Glutathione_Transferase_(cytos"/>
    <property type="match status" value="1"/>
</dbReference>
<dbReference type="SUPFAM" id="SSF52833">
    <property type="entry name" value="Thioredoxin-like"/>
    <property type="match status" value="1"/>
</dbReference>
<protein>
    <submittedName>
        <fullName evidence="2">Glutathione S-transferase family protein</fullName>
    </submittedName>
</protein>
<organism evidence="2 3">
    <name type="scientific">Chitinimonas lacunae</name>
    <dbReference type="NCBI Taxonomy" id="1963018"/>
    <lineage>
        <taxon>Bacteria</taxon>
        <taxon>Pseudomonadati</taxon>
        <taxon>Pseudomonadota</taxon>
        <taxon>Betaproteobacteria</taxon>
        <taxon>Neisseriales</taxon>
        <taxon>Chitinibacteraceae</taxon>
        <taxon>Chitinimonas</taxon>
    </lineage>
</organism>
<proteinExistence type="predicted"/>
<keyword evidence="3" id="KW-1185">Reference proteome</keyword>
<accession>A0ABV8MTC7</accession>
<gene>
    <name evidence="2" type="ORF">ACFOW7_16225</name>
</gene>
<dbReference type="PANTHER" id="PTHR42673">
    <property type="entry name" value="MALEYLACETOACETATE ISOMERASE"/>
    <property type="match status" value="1"/>
</dbReference>
<dbReference type="EMBL" id="JBHSBU010000001">
    <property type="protein sequence ID" value="MFC4160887.1"/>
    <property type="molecule type" value="Genomic_DNA"/>
</dbReference>
<dbReference type="InterPro" id="IPR040079">
    <property type="entry name" value="Glutathione_S-Trfase"/>
</dbReference>
<reference evidence="3" key="1">
    <citation type="journal article" date="2019" name="Int. J. Syst. Evol. Microbiol.">
        <title>The Global Catalogue of Microorganisms (GCM) 10K type strain sequencing project: providing services to taxonomists for standard genome sequencing and annotation.</title>
        <authorList>
            <consortium name="The Broad Institute Genomics Platform"/>
            <consortium name="The Broad Institute Genome Sequencing Center for Infectious Disease"/>
            <person name="Wu L."/>
            <person name="Ma J."/>
        </authorList>
    </citation>
    <scope>NUCLEOTIDE SEQUENCE [LARGE SCALE GENOMIC DNA]</scope>
    <source>
        <strain evidence="3">LMG 29894</strain>
    </source>
</reference>
<dbReference type="SUPFAM" id="SSF47616">
    <property type="entry name" value="GST C-terminal domain-like"/>
    <property type="match status" value="1"/>
</dbReference>
<dbReference type="InterPro" id="IPR036282">
    <property type="entry name" value="Glutathione-S-Trfase_C_sf"/>
</dbReference>
<dbReference type="Pfam" id="PF13409">
    <property type="entry name" value="GST_N_2"/>
    <property type="match status" value="1"/>
</dbReference>
<dbReference type="CDD" id="cd03043">
    <property type="entry name" value="GST_N_1"/>
    <property type="match status" value="1"/>
</dbReference>
<dbReference type="PROSITE" id="PS50404">
    <property type="entry name" value="GST_NTER"/>
    <property type="match status" value="1"/>
</dbReference>
<dbReference type="Gene3D" id="1.20.1050.10">
    <property type="match status" value="1"/>
</dbReference>
<evidence type="ECO:0000313" key="3">
    <source>
        <dbReference type="Proteomes" id="UP001595791"/>
    </source>
</evidence>
<evidence type="ECO:0000313" key="2">
    <source>
        <dbReference type="EMBL" id="MFC4160887.1"/>
    </source>
</evidence>
<feature type="domain" description="GST N-terminal" evidence="1">
    <location>
        <begin position="2"/>
        <end position="82"/>
    </location>
</feature>
<dbReference type="Gene3D" id="3.40.30.10">
    <property type="entry name" value="Glutaredoxin"/>
    <property type="match status" value="1"/>
</dbReference>
<dbReference type="SFLD" id="SFLDG00358">
    <property type="entry name" value="Main_(cytGST)"/>
    <property type="match status" value="1"/>
</dbReference>
<dbReference type="Proteomes" id="UP001595791">
    <property type="component" value="Unassembled WGS sequence"/>
</dbReference>
<dbReference type="InterPro" id="IPR004045">
    <property type="entry name" value="Glutathione_S-Trfase_N"/>
</dbReference>
<dbReference type="CDD" id="cd03194">
    <property type="entry name" value="GST_C_3"/>
    <property type="match status" value="1"/>
</dbReference>
<sequence length="215" mass="24607">MLRLIIGNKAYSSWSLRPWFLLRQAGIEFEDQVVPLYQPDSREALLRYSPTGKVPCLIDGDLTIWESLAICEYVAEQFPEKQLWPADRALRAEARAYASEMHAGFFALRQHCPFNARRQFAPREWPADVQSDLVRIGQIWSDLRRRHQHLGPFLYGQFSVVDAMFVPVASRARTYALPLPELAQGYADMLLDLPAMREWYAAGAAEPWVVPGSEP</sequence>
<dbReference type="PANTHER" id="PTHR42673:SF4">
    <property type="entry name" value="MALEYLACETOACETATE ISOMERASE"/>
    <property type="match status" value="1"/>
</dbReference>
<dbReference type="InterPro" id="IPR036249">
    <property type="entry name" value="Thioredoxin-like_sf"/>
</dbReference>
<comment type="caution">
    <text evidence="2">The sequence shown here is derived from an EMBL/GenBank/DDBJ whole genome shotgun (WGS) entry which is preliminary data.</text>
</comment>
<evidence type="ECO:0000259" key="1">
    <source>
        <dbReference type="PROSITE" id="PS50404"/>
    </source>
</evidence>